<keyword evidence="4" id="KW-1185">Reference proteome</keyword>
<feature type="transmembrane region" description="Helical" evidence="2">
    <location>
        <begin position="175"/>
        <end position="193"/>
    </location>
</feature>
<keyword evidence="2" id="KW-0472">Membrane</keyword>
<evidence type="ECO:0000256" key="1">
    <source>
        <dbReference type="SAM" id="MobiDB-lite"/>
    </source>
</evidence>
<evidence type="ECO:0000313" key="4">
    <source>
        <dbReference type="Proteomes" id="UP000216871"/>
    </source>
</evidence>
<feature type="transmembrane region" description="Helical" evidence="2">
    <location>
        <begin position="328"/>
        <end position="350"/>
    </location>
</feature>
<dbReference type="Proteomes" id="UP000216871">
    <property type="component" value="Unassembled WGS sequence"/>
</dbReference>
<comment type="caution">
    <text evidence="3">The sequence shown here is derived from an EMBL/GenBank/DDBJ whole genome shotgun (WGS) entry which is preliminary data.</text>
</comment>
<keyword evidence="2" id="KW-0812">Transmembrane</keyword>
<evidence type="ECO:0000313" key="3">
    <source>
        <dbReference type="EMBL" id="OZG60402.1"/>
    </source>
</evidence>
<feature type="transmembrane region" description="Helical" evidence="2">
    <location>
        <begin position="126"/>
        <end position="147"/>
    </location>
</feature>
<name>A0A261FMJ2_9BIFI</name>
<protein>
    <submittedName>
        <fullName evidence="3">Uncharacterized protein</fullName>
    </submittedName>
</protein>
<gene>
    <name evidence="3" type="ORF">BMYO_0863</name>
</gene>
<proteinExistence type="predicted"/>
<dbReference type="EMBL" id="MWWW01000008">
    <property type="protein sequence ID" value="OZG60402.1"/>
    <property type="molecule type" value="Genomic_DNA"/>
</dbReference>
<feature type="transmembrane region" description="Helical" evidence="2">
    <location>
        <begin position="273"/>
        <end position="297"/>
    </location>
</feature>
<feature type="compositionally biased region" description="Low complexity" evidence="1">
    <location>
        <begin position="57"/>
        <end position="75"/>
    </location>
</feature>
<feature type="transmembrane region" description="Helical" evidence="2">
    <location>
        <begin position="230"/>
        <end position="252"/>
    </location>
</feature>
<organism evidence="3 4">
    <name type="scientific">Bifidobacterium myosotis</name>
    <dbReference type="NCBI Taxonomy" id="1630166"/>
    <lineage>
        <taxon>Bacteria</taxon>
        <taxon>Bacillati</taxon>
        <taxon>Actinomycetota</taxon>
        <taxon>Actinomycetes</taxon>
        <taxon>Bifidobacteriales</taxon>
        <taxon>Bifidobacteriaceae</taxon>
        <taxon>Bifidobacterium</taxon>
    </lineage>
</organism>
<keyword evidence="2" id="KW-1133">Transmembrane helix</keyword>
<feature type="transmembrane region" description="Helical" evidence="2">
    <location>
        <begin position="12"/>
        <end position="40"/>
    </location>
</feature>
<reference evidence="3 4" key="1">
    <citation type="journal article" date="2017" name="BMC Genomics">
        <title>Comparative genomic and phylogenomic analyses of the Bifidobacteriaceae family.</title>
        <authorList>
            <person name="Lugli G.A."/>
            <person name="Milani C."/>
            <person name="Turroni F."/>
            <person name="Duranti S."/>
            <person name="Mancabelli L."/>
            <person name="Mangifesta M."/>
            <person name="Ferrario C."/>
            <person name="Modesto M."/>
            <person name="Mattarelli P."/>
            <person name="Jiri K."/>
            <person name="van Sinderen D."/>
            <person name="Ventura M."/>
        </authorList>
    </citation>
    <scope>NUCLEOTIDE SEQUENCE [LARGE SCALE GENOMIC DNA]</scope>
    <source>
        <strain evidence="3 4">DSM 100196</strain>
    </source>
</reference>
<evidence type="ECO:0000256" key="2">
    <source>
        <dbReference type="SAM" id="Phobius"/>
    </source>
</evidence>
<feature type="region of interest" description="Disordered" evidence="1">
    <location>
        <begin position="53"/>
        <end position="88"/>
    </location>
</feature>
<dbReference type="AlphaFoldDB" id="A0A261FMJ2"/>
<sequence>MHLKHNGVGVMSISALAVVVALLIGLLKIAFIVMVVVLMVRALLHMNREPSLSVKRPVPSGNSSGGPSDSPVSGPAEQAAVPDATADDGPMPIVRRRMAFALLAGVAVLCAVLLIGSVVPRDMYRIASMSPGLAASAVMLVLALPFPDMSDRLGGGRVRTASLQSREPWTYARRYVLMQPMLAAGLLIIYLGFTTVTASPDDFGLMRSIQLVAPNGMWAHSSGPYPGSYYSIPLTVVTLVLVGLTCAALWRIAHVPSAPEARFAEADRLWRVLLTRFTVFLSVGAMLVYAAAVLLVAGAATVRVGTNNGAWSAAYADDVYPTLGNIQIIMGGVVAVLAVIYLVMACSALVRLWTSPRRPR</sequence>
<feature type="transmembrane region" description="Helical" evidence="2">
    <location>
        <begin position="99"/>
        <end position="120"/>
    </location>
</feature>
<accession>A0A261FMJ2</accession>